<dbReference type="GO" id="GO:0005524">
    <property type="term" value="F:ATP binding"/>
    <property type="evidence" value="ECO:0007669"/>
    <property type="project" value="UniProtKB-KW"/>
</dbReference>
<evidence type="ECO:0000256" key="1">
    <source>
        <dbReference type="ARBA" id="ARBA00003121"/>
    </source>
</evidence>
<dbReference type="GO" id="GO:0009090">
    <property type="term" value="P:homoserine biosynthetic process"/>
    <property type="evidence" value="ECO:0007669"/>
    <property type="project" value="TreeGrafter"/>
</dbReference>
<dbReference type="InterPro" id="IPR002912">
    <property type="entry name" value="ACT_dom"/>
</dbReference>
<keyword evidence="10" id="KW-0220">Diaminopimelate biosynthesis</keyword>
<dbReference type="GO" id="GO:0019877">
    <property type="term" value="P:diaminopimelate biosynthetic process"/>
    <property type="evidence" value="ECO:0007669"/>
    <property type="project" value="UniProtKB-KW"/>
</dbReference>
<dbReference type="EMBL" id="ABAW02000025">
    <property type="protein sequence ID" value="EDP10350.1"/>
    <property type="molecule type" value="Genomic_DNA"/>
</dbReference>
<comment type="pathway">
    <text evidence="4 15">Amino-acid biosynthesis; L-threonine biosynthesis; L-threonine from L-aspartate: step 1/5.</text>
</comment>
<keyword evidence="8 14" id="KW-0418">Kinase</keyword>
<dbReference type="UniPathway" id="UPA00034">
    <property type="reaction ID" value="UER00015"/>
</dbReference>
<evidence type="ECO:0000256" key="2">
    <source>
        <dbReference type="ARBA" id="ARBA00004766"/>
    </source>
</evidence>
<evidence type="ECO:0000313" key="17">
    <source>
        <dbReference type="EMBL" id="EDP10350.1"/>
    </source>
</evidence>
<evidence type="ECO:0000256" key="10">
    <source>
        <dbReference type="ARBA" id="ARBA00022915"/>
    </source>
</evidence>
<dbReference type="Proteomes" id="UP000004090">
    <property type="component" value="Unassembled WGS sequence"/>
</dbReference>
<dbReference type="InterPro" id="IPR001048">
    <property type="entry name" value="Asp/Glu/Uridylate_kinase"/>
</dbReference>
<evidence type="ECO:0000256" key="5">
    <source>
        <dbReference type="ARBA" id="ARBA00010122"/>
    </source>
</evidence>
<dbReference type="Pfam" id="PF00696">
    <property type="entry name" value="AA_kinase"/>
    <property type="match status" value="1"/>
</dbReference>
<evidence type="ECO:0000256" key="9">
    <source>
        <dbReference type="ARBA" id="ARBA00022840"/>
    </source>
</evidence>
<dbReference type="InterPro" id="IPR001341">
    <property type="entry name" value="Asp_kinase"/>
</dbReference>
<dbReference type="InterPro" id="IPR045865">
    <property type="entry name" value="ACT-like_dom_sf"/>
</dbReference>
<accession>A8RFV4</accession>
<evidence type="ECO:0000256" key="15">
    <source>
        <dbReference type="RuleBase" id="RU004249"/>
    </source>
</evidence>
<dbReference type="UniPathway" id="UPA00051">
    <property type="reaction ID" value="UER00462"/>
</dbReference>
<proteinExistence type="inferred from homology"/>
<dbReference type="NCBIfam" id="NF006540">
    <property type="entry name" value="PRK09034.1"/>
    <property type="match status" value="1"/>
</dbReference>
<evidence type="ECO:0000256" key="8">
    <source>
        <dbReference type="ARBA" id="ARBA00022777"/>
    </source>
</evidence>
<dbReference type="SUPFAM" id="SSF55021">
    <property type="entry name" value="ACT-like"/>
    <property type="match status" value="2"/>
</dbReference>
<feature type="binding site" evidence="13">
    <location>
        <begin position="18"/>
        <end position="21"/>
    </location>
    <ligand>
        <name>ATP</name>
        <dbReference type="ChEBI" id="CHEBI:30616"/>
    </ligand>
</feature>
<gene>
    <name evidence="17" type="ORF">EUBDOL_02373</name>
</gene>
<dbReference type="PIRSF" id="PIRSF000726">
    <property type="entry name" value="Asp_kin"/>
    <property type="match status" value="1"/>
</dbReference>
<feature type="binding site" evidence="13">
    <location>
        <position position="127"/>
    </location>
    <ligand>
        <name>substrate</name>
    </ligand>
</feature>
<dbReference type="InterPro" id="IPR018042">
    <property type="entry name" value="Aspartate_kinase_CS"/>
</dbReference>
<comment type="pathway">
    <text evidence="2 15">Amino-acid biosynthesis; L-lysine biosynthesis via DAP pathway; (S)-tetrahydrodipicolinate from L-aspartate: step 1/4.</text>
</comment>
<dbReference type="UniPathway" id="UPA00050">
    <property type="reaction ID" value="UER00461"/>
</dbReference>
<evidence type="ECO:0000256" key="7">
    <source>
        <dbReference type="ARBA" id="ARBA00022741"/>
    </source>
</evidence>
<comment type="pathway">
    <text evidence="3 15">Amino-acid biosynthesis; L-methionine biosynthesis via de novo pathway; L-homoserine from L-aspartate: step 1/3.</text>
</comment>
<feature type="binding site" evidence="13">
    <location>
        <position position="229"/>
    </location>
    <ligand>
        <name>ATP</name>
        <dbReference type="ChEBI" id="CHEBI:30616"/>
    </ligand>
</feature>
<dbReference type="EC" id="2.7.2.4" evidence="14"/>
<evidence type="ECO:0000256" key="12">
    <source>
        <dbReference type="ARBA" id="ARBA00047872"/>
    </source>
</evidence>
<evidence type="ECO:0000256" key="11">
    <source>
        <dbReference type="ARBA" id="ARBA00023154"/>
    </source>
</evidence>
<dbReference type="Gene3D" id="3.30.2130.10">
    <property type="entry name" value="VC0802-like"/>
    <property type="match status" value="1"/>
</dbReference>
<feature type="binding site" evidence="13">
    <location>
        <position position="62"/>
    </location>
    <ligand>
        <name>substrate</name>
    </ligand>
</feature>
<evidence type="ECO:0000256" key="13">
    <source>
        <dbReference type="PIRSR" id="PIRSR000726-1"/>
    </source>
</evidence>
<comment type="catalytic activity">
    <reaction evidence="12 14">
        <text>L-aspartate + ATP = 4-phospho-L-aspartate + ADP</text>
        <dbReference type="Rhea" id="RHEA:23776"/>
        <dbReference type="ChEBI" id="CHEBI:29991"/>
        <dbReference type="ChEBI" id="CHEBI:30616"/>
        <dbReference type="ChEBI" id="CHEBI:57535"/>
        <dbReference type="ChEBI" id="CHEBI:456216"/>
        <dbReference type="EC" id="2.7.2.4"/>
    </reaction>
</comment>
<dbReference type="SUPFAM" id="SSF53633">
    <property type="entry name" value="Carbamate kinase-like"/>
    <property type="match status" value="1"/>
</dbReference>
<evidence type="ECO:0000313" key="18">
    <source>
        <dbReference type="Proteomes" id="UP000004090"/>
    </source>
</evidence>
<organism evidence="17 18">
    <name type="scientific">Amedibacillus dolichus DSM 3991</name>
    <dbReference type="NCBI Taxonomy" id="428127"/>
    <lineage>
        <taxon>Bacteria</taxon>
        <taxon>Bacillati</taxon>
        <taxon>Bacillota</taxon>
        <taxon>Erysipelotrichia</taxon>
        <taxon>Erysipelotrichales</taxon>
        <taxon>Erysipelotrichaceae</taxon>
        <taxon>Amedibacillus</taxon>
    </lineage>
</organism>
<dbReference type="InterPro" id="IPR036393">
    <property type="entry name" value="AceGlu_kinase-like_sf"/>
</dbReference>
<dbReference type="STRING" id="428127.EUBDOL_02373"/>
<dbReference type="PROSITE" id="PS51671">
    <property type="entry name" value="ACT"/>
    <property type="match status" value="1"/>
</dbReference>
<keyword evidence="9 13" id="KW-0067">ATP-binding</keyword>
<dbReference type="Pfam" id="PF22468">
    <property type="entry name" value="ACT_9"/>
    <property type="match status" value="1"/>
</dbReference>
<protein>
    <recommendedName>
        <fullName evidence="14">Aspartokinase</fullName>
        <ecNumber evidence="14">2.7.2.4</ecNumber>
    </recommendedName>
</protein>
<reference evidence="17 18" key="1">
    <citation type="submission" date="2007-09" db="EMBL/GenBank/DDBJ databases">
        <title>Draft genome sequence of Eubacterium dolichum (DSM 3991).</title>
        <authorList>
            <person name="Sudarsanam P."/>
            <person name="Ley R."/>
            <person name="Guruge J."/>
            <person name="Turnbaugh P.J."/>
            <person name="Mahowald M."/>
            <person name="Liep D."/>
            <person name="Gordon J."/>
        </authorList>
    </citation>
    <scope>NUCLEOTIDE SEQUENCE [LARGE SCALE GENOMIC DNA]</scope>
    <source>
        <strain evidence="17 18">DSM 3991</strain>
    </source>
</reference>
<dbReference type="FunFam" id="3.30.2130.10:FF:000001">
    <property type="entry name" value="Bifunctional aspartokinase/homoserine dehydrogenase"/>
    <property type="match status" value="1"/>
</dbReference>
<sequence length="448" mass="50893">MLSWQVFLKEKMMIKITKFGGSSVANATQFAKVKQIIESDSARRFVVVSASGREHKNDNKVTDLLYLIEAHIKYSVDYHPLFQLIEDRFLTMKRELNLTYPIENDLEELKQRLNKTISTDYLVSRGEYLTAKLMAEYLGFPFLDAKDIIIFRYNGKIDFDATRLRLKEYMQKHDRFVMPGFYGALPDGTIKIMSRGGSDITGSILADILDADMYENWTDVSGILMADPRIVSKPKRIDTITYSELRELSYMGASVLHEEAIFPVKEKNIPINILNTNHPEEGGTIILEKDDKPSAQLITGIAGKKNFTVIAIYKNHMSDEIGIIRKALEVCESYRISIEHIPSGIDSFSIVVNYEDVKDVIYDMVGEMKKACHADDIKIIDNIALIATVGRQMMYKPGISGKLFAVLGQNNINIRMIAQGTDEMNIIVGVENEDYEKTVKTIYESFVI</sequence>
<dbReference type="GO" id="GO:0009089">
    <property type="term" value="P:lysine biosynthetic process via diaminopimelate"/>
    <property type="evidence" value="ECO:0007669"/>
    <property type="project" value="UniProtKB-UniPathway"/>
</dbReference>
<dbReference type="eggNOG" id="COG0527">
    <property type="taxonomic scope" value="Bacteria"/>
</dbReference>
<dbReference type="PROSITE" id="PS00324">
    <property type="entry name" value="ASPARTOKINASE"/>
    <property type="match status" value="1"/>
</dbReference>
<name>A8RFV4_9FIRM</name>
<dbReference type="HOGENOM" id="CLU_009116_6_2_9"/>
<keyword evidence="11" id="KW-0457">Lysine biosynthesis</keyword>
<dbReference type="PANTHER" id="PTHR21499">
    <property type="entry name" value="ASPARTATE KINASE"/>
    <property type="match status" value="1"/>
</dbReference>
<reference evidence="17 18" key="2">
    <citation type="submission" date="2007-09" db="EMBL/GenBank/DDBJ databases">
        <authorList>
            <person name="Fulton L."/>
            <person name="Clifton S."/>
            <person name="Fulton B."/>
            <person name="Xu J."/>
            <person name="Minx P."/>
            <person name="Pepin K.H."/>
            <person name="Johnson M."/>
            <person name="Thiruvilangam P."/>
            <person name="Bhonagiri V."/>
            <person name="Nash W.E."/>
            <person name="Mardis E.R."/>
            <person name="Wilson R.K."/>
        </authorList>
    </citation>
    <scope>NUCLEOTIDE SEQUENCE [LARGE SCALE GENOMIC DNA]</scope>
    <source>
        <strain evidence="17 18">DSM 3991</strain>
    </source>
</reference>
<dbReference type="Gene3D" id="3.40.1160.10">
    <property type="entry name" value="Acetylglutamate kinase-like"/>
    <property type="match status" value="1"/>
</dbReference>
<dbReference type="NCBIfam" id="TIGR00657">
    <property type="entry name" value="asp_kinases"/>
    <property type="match status" value="1"/>
</dbReference>
<comment type="function">
    <text evidence="1">Catalyzes the phosphorylation of the beta-carboxyl group of aspartic acid with ATP to yield 4-phospho-L-aspartate, which is involved in the branched biosynthetic pathway leading to the biosynthesis of amino acids threonine, isoleucine and methionine.</text>
</comment>
<evidence type="ECO:0000256" key="4">
    <source>
        <dbReference type="ARBA" id="ARBA00005139"/>
    </source>
</evidence>
<feature type="domain" description="ACT" evidence="16">
    <location>
        <begin position="388"/>
        <end position="448"/>
    </location>
</feature>
<dbReference type="AlphaFoldDB" id="A8RFV4"/>
<evidence type="ECO:0000256" key="14">
    <source>
        <dbReference type="RuleBase" id="RU003448"/>
    </source>
</evidence>
<comment type="caution">
    <text evidence="17">The sequence shown here is derived from an EMBL/GenBank/DDBJ whole genome shotgun (WGS) entry which is preliminary data.</text>
</comment>
<dbReference type="GO" id="GO:0009088">
    <property type="term" value="P:threonine biosynthetic process"/>
    <property type="evidence" value="ECO:0007669"/>
    <property type="project" value="UniProtKB-UniPathway"/>
</dbReference>
<keyword evidence="6 14" id="KW-0808">Transferase</keyword>
<dbReference type="PANTHER" id="PTHR21499:SF67">
    <property type="entry name" value="ASPARTOKINASE 3"/>
    <property type="match status" value="1"/>
</dbReference>
<dbReference type="GO" id="GO:0004072">
    <property type="term" value="F:aspartate kinase activity"/>
    <property type="evidence" value="ECO:0007669"/>
    <property type="project" value="UniProtKB-EC"/>
</dbReference>
<dbReference type="InterPro" id="IPR054352">
    <property type="entry name" value="ACT_Aspartokinase"/>
</dbReference>
<keyword evidence="15" id="KW-0028">Amino-acid biosynthesis</keyword>
<dbReference type="InterPro" id="IPR005260">
    <property type="entry name" value="Asp_kin_monofn"/>
</dbReference>
<evidence type="ECO:0000256" key="6">
    <source>
        <dbReference type="ARBA" id="ARBA00022679"/>
    </source>
</evidence>
<comment type="similarity">
    <text evidence="5 14">Belongs to the aspartokinase family.</text>
</comment>
<evidence type="ECO:0000256" key="3">
    <source>
        <dbReference type="ARBA" id="ARBA00004986"/>
    </source>
</evidence>
<dbReference type="GO" id="GO:0005829">
    <property type="term" value="C:cytosol"/>
    <property type="evidence" value="ECO:0007669"/>
    <property type="project" value="TreeGrafter"/>
</dbReference>
<feature type="binding site" evidence="13">
    <location>
        <begin position="218"/>
        <end position="219"/>
    </location>
    <ligand>
        <name>ATP</name>
        <dbReference type="ChEBI" id="CHEBI:30616"/>
    </ligand>
</feature>
<keyword evidence="7 13" id="KW-0547">Nucleotide-binding</keyword>
<evidence type="ECO:0000259" key="16">
    <source>
        <dbReference type="PROSITE" id="PS51671"/>
    </source>
</evidence>